<dbReference type="EMBL" id="PCWA01000111">
    <property type="protein sequence ID" value="PIQ88268.1"/>
    <property type="molecule type" value="Genomic_DNA"/>
</dbReference>
<organism evidence="3 4">
    <name type="scientific">Candidatus Ghiorseimicrobium undicola</name>
    <dbReference type="NCBI Taxonomy" id="1974746"/>
    <lineage>
        <taxon>Bacteria</taxon>
        <taxon>Pseudomonadati</taxon>
        <taxon>Candidatus Omnitrophota</taxon>
        <taxon>Candidatus Ghiorseimicrobium</taxon>
    </lineage>
</organism>
<comment type="similarity">
    <text evidence="2">Belongs to the RbfA family.</text>
</comment>
<dbReference type="InterPro" id="IPR015946">
    <property type="entry name" value="KH_dom-like_a/b"/>
</dbReference>
<dbReference type="PANTHER" id="PTHR33515">
    <property type="entry name" value="RIBOSOME-BINDING FACTOR A, CHLOROPLASTIC-RELATED"/>
    <property type="match status" value="1"/>
</dbReference>
<comment type="function">
    <text evidence="2">One of several proteins that assist in the late maturation steps of the functional core of the 30S ribosomal subunit. Associates with free 30S ribosomal subunits (but not with 30S subunits that are part of 70S ribosomes or polysomes). Required for efficient processing of 16S rRNA. May interact with the 5'-terminal helix region of 16S rRNA.</text>
</comment>
<evidence type="ECO:0000313" key="3">
    <source>
        <dbReference type="EMBL" id="PIQ88268.1"/>
    </source>
</evidence>
<dbReference type="Gene3D" id="3.30.300.20">
    <property type="match status" value="1"/>
</dbReference>
<keyword evidence="2" id="KW-0963">Cytoplasm</keyword>
<dbReference type="InterPro" id="IPR000238">
    <property type="entry name" value="RbfA"/>
</dbReference>
<dbReference type="PANTHER" id="PTHR33515:SF1">
    <property type="entry name" value="RIBOSOME-BINDING FACTOR A, CHLOROPLASTIC-RELATED"/>
    <property type="match status" value="1"/>
</dbReference>
<reference evidence="3 4" key="1">
    <citation type="submission" date="2017-09" db="EMBL/GenBank/DDBJ databases">
        <title>Depth-based differentiation of microbial function through sediment-hosted aquifers and enrichment of novel symbionts in the deep terrestrial subsurface.</title>
        <authorList>
            <person name="Probst A.J."/>
            <person name="Ladd B."/>
            <person name="Jarett J.K."/>
            <person name="Geller-Mcgrath D.E."/>
            <person name="Sieber C.M."/>
            <person name="Emerson J.B."/>
            <person name="Anantharaman K."/>
            <person name="Thomas B.C."/>
            <person name="Malmstrom R."/>
            <person name="Stieglmeier M."/>
            <person name="Klingl A."/>
            <person name="Woyke T."/>
            <person name="Ryan C.M."/>
            <person name="Banfield J.F."/>
        </authorList>
    </citation>
    <scope>NUCLEOTIDE SEQUENCE [LARGE SCALE GENOMIC DNA]</scope>
    <source>
        <strain evidence="3">CG11_big_fil_rev_8_21_14_0_20_42_13</strain>
    </source>
</reference>
<dbReference type="InterPro" id="IPR023799">
    <property type="entry name" value="RbfA_dom_sf"/>
</dbReference>
<dbReference type="AlphaFoldDB" id="A0A2H0LV39"/>
<protein>
    <recommendedName>
        <fullName evidence="2">Ribosome-binding factor A</fullName>
    </recommendedName>
</protein>
<accession>A0A2H0LV39</accession>
<proteinExistence type="inferred from homology"/>
<evidence type="ECO:0000256" key="2">
    <source>
        <dbReference type="HAMAP-Rule" id="MF_00003"/>
    </source>
</evidence>
<dbReference type="HAMAP" id="MF_00003">
    <property type="entry name" value="RbfA"/>
    <property type="match status" value="1"/>
</dbReference>
<gene>
    <name evidence="2" type="primary">rbfA</name>
    <name evidence="3" type="ORF">COV72_09145</name>
</gene>
<evidence type="ECO:0000313" key="4">
    <source>
        <dbReference type="Proteomes" id="UP000229641"/>
    </source>
</evidence>
<sequence length="114" mass="13301">MKRKDRVRELVREEAGKIMQEELNDPRLGFITITRVEMTDDLRYAKIYYSVLGTPKQEKDTILAMNSASGFIRKLIAERIGLRFAPDISLKLDKSAKEAMRLDEIFKDIENEHK</sequence>
<name>A0A2H0LV39_9BACT</name>
<dbReference type="Pfam" id="PF02033">
    <property type="entry name" value="RBFA"/>
    <property type="match status" value="1"/>
</dbReference>
<evidence type="ECO:0000256" key="1">
    <source>
        <dbReference type="ARBA" id="ARBA00022517"/>
    </source>
</evidence>
<dbReference type="GO" id="GO:0005829">
    <property type="term" value="C:cytosol"/>
    <property type="evidence" value="ECO:0007669"/>
    <property type="project" value="TreeGrafter"/>
</dbReference>
<dbReference type="GO" id="GO:0030490">
    <property type="term" value="P:maturation of SSU-rRNA"/>
    <property type="evidence" value="ECO:0007669"/>
    <property type="project" value="UniProtKB-UniRule"/>
</dbReference>
<comment type="subcellular location">
    <subcellularLocation>
        <location evidence="2">Cytoplasm</location>
    </subcellularLocation>
</comment>
<comment type="caution">
    <text evidence="3">The sequence shown here is derived from an EMBL/GenBank/DDBJ whole genome shotgun (WGS) entry which is preliminary data.</text>
</comment>
<dbReference type="SUPFAM" id="SSF89919">
    <property type="entry name" value="Ribosome-binding factor A, RbfA"/>
    <property type="match status" value="1"/>
</dbReference>
<dbReference type="Proteomes" id="UP000229641">
    <property type="component" value="Unassembled WGS sequence"/>
</dbReference>
<dbReference type="NCBIfam" id="TIGR00082">
    <property type="entry name" value="rbfA"/>
    <property type="match status" value="1"/>
</dbReference>
<dbReference type="GO" id="GO:0043024">
    <property type="term" value="F:ribosomal small subunit binding"/>
    <property type="evidence" value="ECO:0007669"/>
    <property type="project" value="TreeGrafter"/>
</dbReference>
<keyword evidence="1 2" id="KW-0690">Ribosome biogenesis</keyword>
<comment type="subunit">
    <text evidence="2">Monomer. Binds 30S ribosomal subunits, but not 50S ribosomal subunits or 70S ribosomes.</text>
</comment>